<keyword evidence="7" id="KW-0966">Cell projection</keyword>
<keyword evidence="7" id="KW-0282">Flagellum</keyword>
<comment type="subcellular location">
    <subcellularLocation>
        <location evidence="1">Cell membrane</location>
    </subcellularLocation>
</comment>
<evidence type="ECO:0000256" key="1">
    <source>
        <dbReference type="ARBA" id="ARBA00004236"/>
    </source>
</evidence>
<evidence type="ECO:0000256" key="4">
    <source>
        <dbReference type="ARBA" id="ARBA00022989"/>
    </source>
</evidence>
<dbReference type="GO" id="GO:0016020">
    <property type="term" value="C:membrane"/>
    <property type="evidence" value="ECO:0007669"/>
    <property type="project" value="InterPro"/>
</dbReference>
<keyword evidence="2" id="KW-1003">Cell membrane</keyword>
<keyword evidence="8" id="KW-1185">Reference proteome</keyword>
<keyword evidence="5 6" id="KW-0472">Membrane</keyword>
<name>A0A179D783_9BACT</name>
<dbReference type="OrthoDB" id="5432707at2"/>
<keyword evidence="4 6" id="KW-1133">Transmembrane helix</keyword>
<evidence type="ECO:0000313" key="8">
    <source>
        <dbReference type="Proteomes" id="UP000078390"/>
    </source>
</evidence>
<accession>A0A179D783</accession>
<reference evidence="7 8" key="1">
    <citation type="submission" date="2016-04" db="EMBL/GenBank/DDBJ databases">
        <title>Genome analysis of Thermosulfurimonas dismutans, the first thermophilic sulfur-disproportionating bacterium of the phylum Thermodesulfobacteria.</title>
        <authorList>
            <person name="Mardanov A.V."/>
            <person name="Beletsky A.V."/>
            <person name="Kadnikov V.V."/>
            <person name="Slobodkin A.I."/>
            <person name="Ravin N.V."/>
        </authorList>
    </citation>
    <scope>NUCLEOTIDE SEQUENCE [LARGE SCALE GENOMIC DNA]</scope>
    <source>
        <strain evidence="7 8">S95</strain>
    </source>
</reference>
<evidence type="ECO:0000256" key="6">
    <source>
        <dbReference type="SAM" id="Phobius"/>
    </source>
</evidence>
<organism evidence="7 8">
    <name type="scientific">Thermosulfurimonas dismutans</name>
    <dbReference type="NCBI Taxonomy" id="999894"/>
    <lineage>
        <taxon>Bacteria</taxon>
        <taxon>Pseudomonadati</taxon>
        <taxon>Thermodesulfobacteriota</taxon>
        <taxon>Thermodesulfobacteria</taxon>
        <taxon>Thermodesulfobacteriales</taxon>
        <taxon>Thermodesulfobacteriaceae</taxon>
        <taxon>Thermosulfurimonas</taxon>
    </lineage>
</organism>
<gene>
    <name evidence="7" type="ORF">TDIS_0532</name>
</gene>
<feature type="transmembrane region" description="Helical" evidence="6">
    <location>
        <begin position="6"/>
        <end position="27"/>
    </location>
</feature>
<evidence type="ECO:0000313" key="7">
    <source>
        <dbReference type="EMBL" id="OAQ21312.1"/>
    </source>
</evidence>
<comment type="caution">
    <text evidence="7">The sequence shown here is derived from an EMBL/GenBank/DDBJ whole genome shotgun (WGS) entry which is preliminary data.</text>
</comment>
<dbReference type="EMBL" id="LWLG01000002">
    <property type="protein sequence ID" value="OAQ21312.1"/>
    <property type="molecule type" value="Genomic_DNA"/>
</dbReference>
<keyword evidence="7" id="KW-0969">Cilium</keyword>
<proteinExistence type="predicted"/>
<dbReference type="GO" id="GO:0044781">
    <property type="term" value="P:bacterial-type flagellum organization"/>
    <property type="evidence" value="ECO:0007669"/>
    <property type="project" value="InterPro"/>
</dbReference>
<protein>
    <submittedName>
        <fullName evidence="7">Flagellar biosynthesis protein FliO</fullName>
    </submittedName>
</protein>
<dbReference type="AlphaFoldDB" id="A0A179D783"/>
<keyword evidence="3 6" id="KW-0812">Transmembrane</keyword>
<evidence type="ECO:0000256" key="3">
    <source>
        <dbReference type="ARBA" id="ARBA00022692"/>
    </source>
</evidence>
<sequence length="86" mass="9859">MGLEVYFKVLGVTFLLLGGFLLLVYFFKRGRMQAFSKEGAIRIKDVRPLGFKAQLILLEVKDRTLLLGLSEKGINLIREWENVKEA</sequence>
<dbReference type="STRING" id="999894.TDIS_0532"/>
<dbReference type="Proteomes" id="UP000078390">
    <property type="component" value="Unassembled WGS sequence"/>
</dbReference>
<evidence type="ECO:0000256" key="5">
    <source>
        <dbReference type="ARBA" id="ARBA00023136"/>
    </source>
</evidence>
<dbReference type="InterPro" id="IPR022781">
    <property type="entry name" value="Flagellar_biosynth_FliO"/>
</dbReference>
<dbReference type="Pfam" id="PF04347">
    <property type="entry name" value="FliO"/>
    <property type="match status" value="1"/>
</dbReference>
<evidence type="ECO:0000256" key="2">
    <source>
        <dbReference type="ARBA" id="ARBA00022475"/>
    </source>
</evidence>
<dbReference type="RefSeq" id="WP_068669031.1">
    <property type="nucleotide sequence ID" value="NZ_LWLG01000002.1"/>
</dbReference>